<dbReference type="Proteomes" id="UP000586254">
    <property type="component" value="Unassembled WGS sequence"/>
</dbReference>
<name>A0A1I5KXV1_9FIRM</name>
<protein>
    <recommendedName>
        <fullName evidence="3">SipW-cognate class signal peptide</fullName>
    </recommendedName>
</protein>
<gene>
    <name evidence="1" type="ORF">H0N91_06245</name>
</gene>
<evidence type="ECO:0000313" key="1">
    <source>
        <dbReference type="EMBL" id="NZA37749.1"/>
    </source>
</evidence>
<accession>A0A1I5KXV1</accession>
<dbReference type="EMBL" id="JACCKS010000005">
    <property type="protein sequence ID" value="NZA37749.1"/>
    <property type="molecule type" value="Genomic_DNA"/>
</dbReference>
<comment type="caution">
    <text evidence="1">The sequence shown here is derived from an EMBL/GenBank/DDBJ whole genome shotgun (WGS) entry which is preliminary data.</text>
</comment>
<evidence type="ECO:0000313" key="2">
    <source>
        <dbReference type="Proteomes" id="UP000586254"/>
    </source>
</evidence>
<dbReference type="AlphaFoldDB" id="A0A1I5KXV1"/>
<evidence type="ECO:0008006" key="3">
    <source>
        <dbReference type="Google" id="ProtNLM"/>
    </source>
</evidence>
<organism evidence="1 2">
    <name type="scientific">Eubacterium callanderi</name>
    <dbReference type="NCBI Taxonomy" id="53442"/>
    <lineage>
        <taxon>Bacteria</taxon>
        <taxon>Bacillati</taxon>
        <taxon>Bacillota</taxon>
        <taxon>Clostridia</taxon>
        <taxon>Eubacteriales</taxon>
        <taxon>Eubacteriaceae</taxon>
        <taxon>Eubacterium</taxon>
    </lineage>
</organism>
<sequence>MKRKKVRVITAGIIGIMLLAAVAGTYAFLNATTNVKENLFSPKKIVNITVLEQDPASGRDRQETGEKTPQNYAAIQGGATVPKKVWIENYDNPEGKVTDAYIRVRLVPRIVFDSDNAGTGISLEGQISYNFAASGPGTADSGWQQQGDYFYYKTPVAPGDTTTQLLESVLLAPGFVMPEGCHLEIQVLADALDAADLGAVKDTWGADIPIQ</sequence>
<reference evidence="1 2" key="1">
    <citation type="submission" date="2020-07" db="EMBL/GenBank/DDBJ databases">
        <title>Organ Donor 1.</title>
        <authorList>
            <person name="Marsh A.J."/>
            <person name="Azcarate-Peril M.A."/>
        </authorList>
    </citation>
    <scope>NUCLEOTIDE SEQUENCE [LARGE SCALE GENOMIC DNA]</scope>
    <source>
        <strain evidence="1 2">AMC0717</strain>
    </source>
</reference>
<proteinExistence type="predicted"/>
<dbReference type="RefSeq" id="WP_090413364.1">
    <property type="nucleotide sequence ID" value="NZ_CAJKZB010000001.1"/>
</dbReference>